<dbReference type="Gene3D" id="3.40.225.10">
    <property type="entry name" value="Class II aldolase/adducin N-terminal domain"/>
    <property type="match status" value="1"/>
</dbReference>
<gene>
    <name evidence="12" type="ORF">MEDL_54602</name>
</gene>
<dbReference type="FunFam" id="3.40.225.10:FF:000003">
    <property type="entry name" value="Methylthioribulose-1-phosphate dehydratase"/>
    <property type="match status" value="1"/>
</dbReference>
<sequence>MCALPNASYGSSTPTNEANPRNVIPEAGRHFHSLGWMTGSGGAIGVRRGEEIYITPSGVQKELMEPEDLFVQTIDGKSIATPPAFKKLTQSSCTPLIINSFLKRKGAGAVVHAHNPNAVLISLLYPGKEFRITHQQMIKCTYNWKLGKNNKYFDELVVPIVEGQPEEIDLAPYVAKALEDYPDTSCVIIRRHGMYVVGPTWEKTKLMLESFDYLFHIAMQMKLYGLDPTQPPTESRENSKRLLLDDPDVATRFAQMEITIQKLTQQLSQLENNAGAGSTYVRWGRSLCSGDNTELVYSGWEDPSVLEITQNWCNQVYAGSIYIQEYEKWGYNNIIAT</sequence>
<evidence type="ECO:0000256" key="7">
    <source>
        <dbReference type="ARBA" id="ARBA00023239"/>
    </source>
</evidence>
<dbReference type="InterPro" id="IPR027514">
    <property type="entry name" value="Salvage_MtnB_euk"/>
</dbReference>
<dbReference type="SMART" id="SM01007">
    <property type="entry name" value="Aldolase_II"/>
    <property type="match status" value="1"/>
</dbReference>
<dbReference type="GO" id="GO:0019509">
    <property type="term" value="P:L-methionine salvage from methylthioadenosine"/>
    <property type="evidence" value="ECO:0007669"/>
    <property type="project" value="UniProtKB-UniRule"/>
</dbReference>
<keyword evidence="5 9" id="KW-0862">Zinc</keyword>
<protein>
    <recommendedName>
        <fullName evidence="9">Probable methylthioribulose-1-phosphate dehydratase</fullName>
        <shortName evidence="9">MTRu-1-P dehydratase</shortName>
        <ecNumber evidence="9">4.2.1.109</ecNumber>
    </recommendedName>
</protein>
<evidence type="ECO:0000256" key="6">
    <source>
        <dbReference type="ARBA" id="ARBA00023167"/>
    </source>
</evidence>
<proteinExistence type="inferred from homology"/>
<evidence type="ECO:0000259" key="11">
    <source>
        <dbReference type="SMART" id="SM01007"/>
    </source>
</evidence>
<comment type="similarity">
    <text evidence="1">Belongs to the aldolase class II family. Adducin subfamily.</text>
</comment>
<dbReference type="Pfam" id="PF00596">
    <property type="entry name" value="Aldolase_II"/>
    <property type="match status" value="1"/>
</dbReference>
<dbReference type="InterPro" id="IPR017714">
    <property type="entry name" value="MethylthioRu-1-P_deHdtase_MtnB"/>
</dbReference>
<keyword evidence="4 9" id="KW-0479">Metal-binding</keyword>
<accession>A0A8S3UI73</accession>
<dbReference type="InterPro" id="IPR036409">
    <property type="entry name" value="Aldolase_II/adducin_N_sf"/>
</dbReference>
<keyword evidence="6 9" id="KW-0486">Methionine biosynthesis</keyword>
<evidence type="ECO:0000256" key="10">
    <source>
        <dbReference type="SAM" id="MobiDB-lite"/>
    </source>
</evidence>
<comment type="caution">
    <text evidence="12">The sequence shown here is derived from an EMBL/GenBank/DDBJ whole genome shotgun (WGS) entry which is preliminary data.</text>
</comment>
<dbReference type="EC" id="4.2.1.109" evidence="9"/>
<evidence type="ECO:0000256" key="9">
    <source>
        <dbReference type="HAMAP-Rule" id="MF_03116"/>
    </source>
</evidence>
<evidence type="ECO:0000256" key="4">
    <source>
        <dbReference type="ARBA" id="ARBA00022723"/>
    </source>
</evidence>
<comment type="caution">
    <text evidence="9">Lacks conserved residue(s) required for the propagation of feature annotation.</text>
</comment>
<dbReference type="EMBL" id="CAJPWZ010002666">
    <property type="protein sequence ID" value="CAG2242421.1"/>
    <property type="molecule type" value="Genomic_DNA"/>
</dbReference>
<name>A0A8S3UI73_MYTED</name>
<dbReference type="SUPFAM" id="SSF53639">
    <property type="entry name" value="AraD/HMP-PK domain-like"/>
    <property type="match status" value="1"/>
</dbReference>
<feature type="region of interest" description="Disordered" evidence="10">
    <location>
        <begin position="1"/>
        <end position="21"/>
    </location>
</feature>
<comment type="similarity">
    <text evidence="9">Belongs to the aldolase class II family. MtnB subfamily.</text>
</comment>
<feature type="binding site" evidence="9">
    <location>
        <position position="93"/>
    </location>
    <ligand>
        <name>substrate</name>
    </ligand>
</feature>
<dbReference type="OrthoDB" id="191080at2759"/>
<evidence type="ECO:0000256" key="8">
    <source>
        <dbReference type="ARBA" id="ARBA00060021"/>
    </source>
</evidence>
<reference evidence="12" key="1">
    <citation type="submission" date="2021-03" db="EMBL/GenBank/DDBJ databases">
        <authorList>
            <person name="Bekaert M."/>
        </authorList>
    </citation>
    <scope>NUCLEOTIDE SEQUENCE</scope>
</reference>
<keyword evidence="13" id="KW-1185">Reference proteome</keyword>
<evidence type="ECO:0000256" key="5">
    <source>
        <dbReference type="ARBA" id="ARBA00022833"/>
    </source>
</evidence>
<dbReference type="AlphaFoldDB" id="A0A8S3UI73"/>
<keyword evidence="7 9" id="KW-0456">Lyase</keyword>
<comment type="function">
    <text evidence="8">Catalyzes the dehydration of methylthioribulose-1-phosphate (MTRu-1-P) into 2,3-diketo-5-methylthiopentyl-1-phosphate (DK-MTP-1-P). Functions in the methionine salvage pathway, which plays a key role in cancer, apoptosis, microbial proliferation and inflammation. May inhibit the CASP1-related inflammatory response (pyroptosis), the CASP9-dependent apoptotic pathway and the cytochrome c-dependent and APAF1-mediated cell death.</text>
</comment>
<comment type="cofactor">
    <cofactor evidence="9">
        <name>Zn(2+)</name>
        <dbReference type="ChEBI" id="CHEBI:29105"/>
    </cofactor>
    <text evidence="9">Binds 1 zinc ion per subunit.</text>
</comment>
<dbReference type="InterPro" id="IPR001303">
    <property type="entry name" value="Aldolase_II/adducin_N"/>
</dbReference>
<dbReference type="GO" id="GO:0008270">
    <property type="term" value="F:zinc ion binding"/>
    <property type="evidence" value="ECO:0007669"/>
    <property type="project" value="UniProtKB-UniRule"/>
</dbReference>
<dbReference type="GO" id="GO:0046570">
    <property type="term" value="F:methylthioribulose 1-phosphate dehydratase activity"/>
    <property type="evidence" value="ECO:0007669"/>
    <property type="project" value="UniProtKB-UniRule"/>
</dbReference>
<evidence type="ECO:0000256" key="3">
    <source>
        <dbReference type="ARBA" id="ARBA00022605"/>
    </source>
</evidence>
<comment type="pathway">
    <text evidence="9">Amino-acid biosynthesis; L-methionine biosynthesis via salvage pathway; L-methionine from S-methyl-5-thio-alpha-D-ribose 1-phosphate: step 2/6.</text>
</comment>
<keyword evidence="2 9" id="KW-0963">Cytoplasm</keyword>
<dbReference type="HAMAP" id="MF_03116">
    <property type="entry name" value="Salvage_MtnB_euk"/>
    <property type="match status" value="1"/>
</dbReference>
<feature type="binding site" evidence="9">
    <location>
        <position position="192"/>
    </location>
    <ligand>
        <name>Zn(2+)</name>
        <dbReference type="ChEBI" id="CHEBI:29105"/>
    </ligand>
</feature>
<feature type="binding site" evidence="9">
    <location>
        <position position="112"/>
    </location>
    <ligand>
        <name>Zn(2+)</name>
        <dbReference type="ChEBI" id="CHEBI:29105"/>
    </ligand>
</feature>
<evidence type="ECO:0000256" key="1">
    <source>
        <dbReference type="ARBA" id="ARBA00006274"/>
    </source>
</evidence>
<dbReference type="PANTHER" id="PTHR10640">
    <property type="entry name" value="METHYLTHIORIBULOSE-1-PHOSPHATE DEHYDRATASE"/>
    <property type="match status" value="1"/>
</dbReference>
<dbReference type="NCBIfam" id="TIGR03328">
    <property type="entry name" value="salvage_mtnB"/>
    <property type="match status" value="1"/>
</dbReference>
<feature type="domain" description="Class II aldolase/adducin N-terminal" evidence="11">
    <location>
        <begin position="22"/>
        <end position="219"/>
    </location>
</feature>
<evidence type="ECO:0000313" key="12">
    <source>
        <dbReference type="EMBL" id="CAG2242421.1"/>
    </source>
</evidence>
<organism evidence="12 13">
    <name type="scientific">Mytilus edulis</name>
    <name type="common">Blue mussel</name>
    <dbReference type="NCBI Taxonomy" id="6550"/>
    <lineage>
        <taxon>Eukaryota</taxon>
        <taxon>Metazoa</taxon>
        <taxon>Spiralia</taxon>
        <taxon>Lophotrochozoa</taxon>
        <taxon>Mollusca</taxon>
        <taxon>Bivalvia</taxon>
        <taxon>Autobranchia</taxon>
        <taxon>Pteriomorphia</taxon>
        <taxon>Mytilida</taxon>
        <taxon>Mytiloidea</taxon>
        <taxon>Mytilidae</taxon>
        <taxon>Mytilinae</taxon>
        <taxon>Mytilus</taxon>
    </lineage>
</organism>
<feature type="compositionally biased region" description="Polar residues" evidence="10">
    <location>
        <begin position="8"/>
        <end position="19"/>
    </location>
</feature>
<evidence type="ECO:0000256" key="2">
    <source>
        <dbReference type="ARBA" id="ARBA00022490"/>
    </source>
</evidence>
<comment type="catalytic activity">
    <reaction evidence="9">
        <text>5-(methylsulfanyl)-D-ribulose 1-phosphate = 5-methylsulfanyl-2,3-dioxopentyl phosphate + H2O</text>
        <dbReference type="Rhea" id="RHEA:15549"/>
        <dbReference type="ChEBI" id="CHEBI:15377"/>
        <dbReference type="ChEBI" id="CHEBI:58548"/>
        <dbReference type="ChEBI" id="CHEBI:58828"/>
        <dbReference type="EC" id="4.2.1.109"/>
    </reaction>
</comment>
<dbReference type="Proteomes" id="UP000683360">
    <property type="component" value="Unassembled WGS sequence"/>
</dbReference>
<dbReference type="PANTHER" id="PTHR10640:SF7">
    <property type="entry name" value="METHYLTHIORIBULOSE-1-PHOSPHATE DEHYDRATASE"/>
    <property type="match status" value="1"/>
</dbReference>
<dbReference type="GO" id="GO:0005737">
    <property type="term" value="C:cytoplasm"/>
    <property type="evidence" value="ECO:0007669"/>
    <property type="project" value="UniProtKB-SubCell"/>
</dbReference>
<comment type="subcellular location">
    <subcellularLocation>
        <location evidence="9">Cytoplasm</location>
    </subcellularLocation>
</comment>
<feature type="binding site" evidence="9">
    <location>
        <position position="114"/>
    </location>
    <ligand>
        <name>Zn(2+)</name>
        <dbReference type="ChEBI" id="CHEBI:29105"/>
    </ligand>
</feature>
<evidence type="ECO:0000313" key="13">
    <source>
        <dbReference type="Proteomes" id="UP000683360"/>
    </source>
</evidence>
<keyword evidence="3 9" id="KW-0028">Amino-acid biosynthesis</keyword>